<keyword evidence="4" id="KW-0812">Transmembrane</keyword>
<dbReference type="SMART" id="SM00387">
    <property type="entry name" value="HATPase_c"/>
    <property type="match status" value="1"/>
</dbReference>
<dbReference type="PROSITE" id="PS50113">
    <property type="entry name" value="PAC"/>
    <property type="match status" value="2"/>
</dbReference>
<dbReference type="PRINTS" id="PR00344">
    <property type="entry name" value="BCTRLSENSOR"/>
</dbReference>
<feature type="transmembrane region" description="Helical" evidence="4">
    <location>
        <begin position="32"/>
        <end position="48"/>
    </location>
</feature>
<accession>A0A517VVC0</accession>
<evidence type="ECO:0000256" key="2">
    <source>
        <dbReference type="ARBA" id="ARBA00012438"/>
    </source>
</evidence>
<dbReference type="PANTHER" id="PTHR43065">
    <property type="entry name" value="SENSOR HISTIDINE KINASE"/>
    <property type="match status" value="1"/>
</dbReference>
<dbReference type="NCBIfam" id="TIGR00229">
    <property type="entry name" value="sensory_box"/>
    <property type="match status" value="1"/>
</dbReference>
<dbReference type="PROSITE" id="PS50112">
    <property type="entry name" value="PAS"/>
    <property type="match status" value="1"/>
</dbReference>
<dbReference type="Gene3D" id="3.30.450.20">
    <property type="entry name" value="PAS domain"/>
    <property type="match status" value="3"/>
</dbReference>
<evidence type="ECO:0000259" key="7">
    <source>
        <dbReference type="PROSITE" id="PS50113"/>
    </source>
</evidence>
<organism evidence="8 9">
    <name type="scientific">Gimesia aquarii</name>
    <dbReference type="NCBI Taxonomy" id="2527964"/>
    <lineage>
        <taxon>Bacteria</taxon>
        <taxon>Pseudomonadati</taxon>
        <taxon>Planctomycetota</taxon>
        <taxon>Planctomycetia</taxon>
        <taxon>Planctomycetales</taxon>
        <taxon>Planctomycetaceae</taxon>
        <taxon>Gimesia</taxon>
    </lineage>
</organism>
<feature type="domain" description="PAS" evidence="6">
    <location>
        <begin position="521"/>
        <end position="568"/>
    </location>
</feature>
<feature type="domain" description="PAC" evidence="7">
    <location>
        <begin position="571"/>
        <end position="623"/>
    </location>
</feature>
<dbReference type="SMART" id="SM00086">
    <property type="entry name" value="PAC"/>
    <property type="match status" value="3"/>
</dbReference>
<dbReference type="InterPro" id="IPR013655">
    <property type="entry name" value="PAS_fold_3"/>
</dbReference>
<reference evidence="8 9" key="1">
    <citation type="submission" date="2019-03" db="EMBL/GenBank/DDBJ databases">
        <title>Deep-cultivation of Planctomycetes and their phenomic and genomic characterization uncovers novel biology.</title>
        <authorList>
            <person name="Wiegand S."/>
            <person name="Jogler M."/>
            <person name="Boedeker C."/>
            <person name="Pinto D."/>
            <person name="Vollmers J."/>
            <person name="Rivas-Marin E."/>
            <person name="Kohn T."/>
            <person name="Peeters S.H."/>
            <person name="Heuer A."/>
            <person name="Rast P."/>
            <person name="Oberbeckmann S."/>
            <person name="Bunk B."/>
            <person name="Jeske O."/>
            <person name="Meyerdierks A."/>
            <person name="Storesund J.E."/>
            <person name="Kallscheuer N."/>
            <person name="Luecker S."/>
            <person name="Lage O.M."/>
            <person name="Pohl T."/>
            <person name="Merkel B.J."/>
            <person name="Hornburger P."/>
            <person name="Mueller R.-W."/>
            <person name="Bruemmer F."/>
            <person name="Labrenz M."/>
            <person name="Spormann A.M."/>
            <person name="Op den Camp H."/>
            <person name="Overmann J."/>
            <person name="Amann R."/>
            <person name="Jetten M.S.M."/>
            <person name="Mascher T."/>
            <person name="Medema M.H."/>
            <person name="Devos D.P."/>
            <person name="Kaster A.-K."/>
            <person name="Ovreas L."/>
            <person name="Rohde M."/>
            <person name="Galperin M.Y."/>
            <person name="Jogler C."/>
        </authorList>
    </citation>
    <scope>NUCLEOTIDE SEQUENCE [LARGE SCALE GENOMIC DNA]</scope>
    <source>
        <strain evidence="8 9">V144</strain>
    </source>
</reference>
<feature type="transmembrane region" description="Helical" evidence="4">
    <location>
        <begin position="7"/>
        <end position="26"/>
    </location>
</feature>
<evidence type="ECO:0000256" key="1">
    <source>
        <dbReference type="ARBA" id="ARBA00000085"/>
    </source>
</evidence>
<dbReference type="EC" id="2.7.13.3" evidence="2"/>
<evidence type="ECO:0000256" key="4">
    <source>
        <dbReference type="SAM" id="Phobius"/>
    </source>
</evidence>
<dbReference type="SUPFAM" id="SSF55874">
    <property type="entry name" value="ATPase domain of HSP90 chaperone/DNA topoisomerase II/histidine kinase"/>
    <property type="match status" value="1"/>
</dbReference>
<protein>
    <recommendedName>
        <fullName evidence="2">histidine kinase</fullName>
        <ecNumber evidence="2">2.7.13.3</ecNumber>
    </recommendedName>
</protein>
<dbReference type="KEGG" id="gaw:V144x_24030"/>
<dbReference type="EMBL" id="CP037920">
    <property type="protein sequence ID" value="QDT96933.1"/>
    <property type="molecule type" value="Genomic_DNA"/>
</dbReference>
<dbReference type="Pfam" id="PF08447">
    <property type="entry name" value="PAS_3"/>
    <property type="match status" value="1"/>
</dbReference>
<dbReference type="Pfam" id="PF02518">
    <property type="entry name" value="HATPase_c"/>
    <property type="match status" value="1"/>
</dbReference>
<dbReference type="InterPro" id="IPR035965">
    <property type="entry name" value="PAS-like_dom_sf"/>
</dbReference>
<dbReference type="AlphaFoldDB" id="A0A517VVC0"/>
<dbReference type="GO" id="GO:0000155">
    <property type="term" value="F:phosphorelay sensor kinase activity"/>
    <property type="evidence" value="ECO:0007669"/>
    <property type="project" value="InterPro"/>
</dbReference>
<gene>
    <name evidence="8" type="primary">fixL_2</name>
    <name evidence="8" type="ORF">V144x_24030</name>
</gene>
<keyword evidence="3" id="KW-0597">Phosphoprotein</keyword>
<proteinExistence type="predicted"/>
<dbReference type="Gene3D" id="1.10.287.130">
    <property type="match status" value="1"/>
</dbReference>
<dbReference type="InterPro" id="IPR000700">
    <property type="entry name" value="PAS-assoc_C"/>
</dbReference>
<keyword evidence="8" id="KW-0808">Transferase</keyword>
<dbReference type="SMART" id="SM00388">
    <property type="entry name" value="HisKA"/>
    <property type="match status" value="1"/>
</dbReference>
<dbReference type="Pfam" id="PF08448">
    <property type="entry name" value="PAS_4"/>
    <property type="match status" value="2"/>
</dbReference>
<comment type="catalytic activity">
    <reaction evidence="1">
        <text>ATP + protein L-histidine = ADP + protein N-phospho-L-histidine.</text>
        <dbReference type="EC" id="2.7.13.3"/>
    </reaction>
</comment>
<name>A0A517VVC0_9PLAN</name>
<dbReference type="Gene3D" id="2.10.70.100">
    <property type="match status" value="1"/>
</dbReference>
<dbReference type="RefSeq" id="WP_144985326.1">
    <property type="nucleotide sequence ID" value="NZ_CP037920.1"/>
</dbReference>
<dbReference type="InterPro" id="IPR036097">
    <property type="entry name" value="HisK_dim/P_sf"/>
</dbReference>
<keyword evidence="4" id="KW-1133">Transmembrane helix</keyword>
<sequence>MRIQQQSFRHLGVIIILTLLIFLMDFHVSSNIATPIFYTVVIVLVISYQRKWALLLTASICSALTLSRTFPDLGVEAPQFTWENRAISLFMIWLTAMSGIIFLRQSRFKNELQIQLRSFFESCSLAVSITEPPRKFDWLNHQFKMLSGSANQVLDNVTLNAEIQNLTANKSKVNYRELEWHSTPLINDANQVVANLYLGIDIIESGSPQTSLNTNSVNQISESFQIDANSKQDIPEEKQIEHEQKAVLCRRHNILDTLIIFVGVYSIDGIILEANQSLLDAVKLKKSDIIGNFFWETDLWSYSVEVQQRLKQAMHRATAGETVRFDTQVKLADEKKMSLDITFSPLYNAEGKVIQIISSAVDITDRLIAEKEIIKKNEQLQTILKAIPDLIFHIKNNGTIAGYESGENINLILSPEQFLNKKVQDISPKHVAQKFEAAILELSKTKQTTSFDYRLKVDEQNRWFQARLHPYLDDEIVVVIQDINDQKNIDIQTKNTHARLFESQRLAHVGSWEWNVQDDTVWWSEEVYRIFDLNESQFQPNYEAFLQIVHPDDRELVNQVVTNTLQNDSPFSIEHRIIRSDGEVRHVYEQAALKKNTDGETLLLYGTVQDVTERYEANRMAQEYRDELAHASRLAVMGELAAGISHELNQPLTAISNYSSSMKILLEKGQDVTELLSKIEAQSLRSGEIVRRLKLLAGKRKQQPFLFNVHTSIQSALQLINYELRLRQIQVKITSDKKFATVYADRVQIEQVLVNLFKNAAEAMEDTGLPRVLTITLSSADDSMILISVTDTGEGIPAQFVDRLFTPFTTSKKEGLGIGLSLSRSLIEASGGKMWFSPNKRRGTTFYISLPASQSKKE</sequence>
<dbReference type="CDD" id="cd00130">
    <property type="entry name" value="PAS"/>
    <property type="match status" value="2"/>
</dbReference>
<feature type="transmembrane region" description="Helical" evidence="4">
    <location>
        <begin position="86"/>
        <end position="103"/>
    </location>
</feature>
<feature type="domain" description="PAC" evidence="7">
    <location>
        <begin position="323"/>
        <end position="375"/>
    </location>
</feature>
<evidence type="ECO:0000313" key="9">
    <source>
        <dbReference type="Proteomes" id="UP000318704"/>
    </source>
</evidence>
<feature type="domain" description="Histidine kinase" evidence="5">
    <location>
        <begin position="643"/>
        <end position="854"/>
    </location>
</feature>
<dbReference type="PROSITE" id="PS50109">
    <property type="entry name" value="HIS_KIN"/>
    <property type="match status" value="1"/>
</dbReference>
<dbReference type="SMART" id="SM00091">
    <property type="entry name" value="PAS"/>
    <property type="match status" value="3"/>
</dbReference>
<dbReference type="InterPro" id="IPR003661">
    <property type="entry name" value="HisK_dim/P_dom"/>
</dbReference>
<evidence type="ECO:0000259" key="6">
    <source>
        <dbReference type="PROSITE" id="PS50112"/>
    </source>
</evidence>
<dbReference type="FunFam" id="3.30.450.20:FF:000088">
    <property type="entry name" value="Sensory transduction histidine kinase"/>
    <property type="match status" value="1"/>
</dbReference>
<dbReference type="InterPro" id="IPR000014">
    <property type="entry name" value="PAS"/>
</dbReference>
<dbReference type="SUPFAM" id="SSF55785">
    <property type="entry name" value="PYP-like sensor domain (PAS domain)"/>
    <property type="match status" value="3"/>
</dbReference>
<dbReference type="SUPFAM" id="SSF47384">
    <property type="entry name" value="Homodimeric domain of signal transducing histidine kinase"/>
    <property type="match status" value="1"/>
</dbReference>
<evidence type="ECO:0000256" key="3">
    <source>
        <dbReference type="ARBA" id="ARBA00022553"/>
    </source>
</evidence>
<evidence type="ECO:0000259" key="5">
    <source>
        <dbReference type="PROSITE" id="PS50109"/>
    </source>
</evidence>
<dbReference type="Pfam" id="PF00512">
    <property type="entry name" value="HisKA"/>
    <property type="match status" value="1"/>
</dbReference>
<dbReference type="InterPro" id="IPR013656">
    <property type="entry name" value="PAS_4"/>
</dbReference>
<dbReference type="InterPro" id="IPR036890">
    <property type="entry name" value="HATPase_C_sf"/>
</dbReference>
<dbReference type="Proteomes" id="UP000318704">
    <property type="component" value="Chromosome"/>
</dbReference>
<dbReference type="Gene3D" id="3.30.565.10">
    <property type="entry name" value="Histidine kinase-like ATPase, C-terminal domain"/>
    <property type="match status" value="1"/>
</dbReference>
<dbReference type="InterPro" id="IPR001610">
    <property type="entry name" value="PAC"/>
</dbReference>
<dbReference type="CDD" id="cd00082">
    <property type="entry name" value="HisKA"/>
    <property type="match status" value="1"/>
</dbReference>
<dbReference type="InterPro" id="IPR003594">
    <property type="entry name" value="HATPase_dom"/>
</dbReference>
<evidence type="ECO:0000313" key="8">
    <source>
        <dbReference type="EMBL" id="QDT96933.1"/>
    </source>
</evidence>
<dbReference type="InterPro" id="IPR004358">
    <property type="entry name" value="Sig_transdc_His_kin-like_C"/>
</dbReference>
<dbReference type="InterPro" id="IPR005467">
    <property type="entry name" value="His_kinase_dom"/>
</dbReference>
<keyword evidence="4" id="KW-0472">Membrane</keyword>